<evidence type="ECO:0008006" key="4">
    <source>
        <dbReference type="Google" id="ProtNLM"/>
    </source>
</evidence>
<dbReference type="AlphaFoldDB" id="W2CHC9"/>
<proteinExistence type="predicted"/>
<evidence type="ECO:0000256" key="1">
    <source>
        <dbReference type="SAM" id="SignalP"/>
    </source>
</evidence>
<protein>
    <recommendedName>
        <fullName evidence="4">WG repeat-containing protein</fullName>
    </recommendedName>
</protein>
<dbReference type="SUPFAM" id="SSF69360">
    <property type="entry name" value="Cell wall binding repeat"/>
    <property type="match status" value="1"/>
</dbReference>
<accession>W2CHC9</accession>
<dbReference type="PROSITE" id="PS51257">
    <property type="entry name" value="PROKAR_LIPOPROTEIN"/>
    <property type="match status" value="1"/>
</dbReference>
<evidence type="ECO:0000313" key="3">
    <source>
        <dbReference type="Proteomes" id="UP000034982"/>
    </source>
</evidence>
<dbReference type="PANTHER" id="PTHR37841:SF1">
    <property type="entry name" value="DUF3298 DOMAIN-CONTAINING PROTEIN"/>
    <property type="match status" value="1"/>
</dbReference>
<evidence type="ECO:0000313" key="2">
    <source>
        <dbReference type="EMBL" id="ETK06604.1"/>
    </source>
</evidence>
<feature type="chain" id="PRO_5004812656" description="WG repeat-containing protein" evidence="1">
    <location>
        <begin position="22"/>
        <end position="226"/>
    </location>
</feature>
<dbReference type="PANTHER" id="PTHR37841">
    <property type="entry name" value="GLR2918 PROTEIN"/>
    <property type="match status" value="1"/>
</dbReference>
<sequence length="226" mass="25085">MNKNILVYTLLLYACCMALLSCSNKKPAIFKNEQGQYQYEVGSKTYLLPYHYAGGDGVFADGQAVAVLDGKWGVIDEQGNTVHPFVYDWISEKGEAGFADQYLVKVGHVDPERKFYLSGGQTGIINERGEVVLPPSYVAIYPAVTFGLMMVNDGTSVDLANDSVHFNGLYGYINKTGQIVIPCEYEEASPAFDEDGTVWVRKSGRWGKIDTLGRVKEPFVHDHIKH</sequence>
<dbReference type="Pfam" id="PF14903">
    <property type="entry name" value="WG_beta_rep"/>
    <property type="match status" value="3"/>
</dbReference>
<keyword evidence="1" id="KW-0732">Signal</keyword>
<gene>
    <name evidence="2" type="ORF">T230_11595</name>
</gene>
<dbReference type="InterPro" id="IPR032774">
    <property type="entry name" value="WG_beta_rep"/>
</dbReference>
<dbReference type="Proteomes" id="UP000034982">
    <property type="component" value="Unassembled WGS sequence"/>
</dbReference>
<comment type="caution">
    <text evidence="2">The sequence shown here is derived from an EMBL/GenBank/DDBJ whole genome shotgun (WGS) entry which is preliminary data.</text>
</comment>
<dbReference type="PATRIC" id="fig|1411022.3.peg.1410"/>
<feature type="signal peptide" evidence="1">
    <location>
        <begin position="1"/>
        <end position="21"/>
    </location>
</feature>
<reference evidence="2 3" key="1">
    <citation type="submission" date="2013-11" db="EMBL/GenBank/DDBJ databases">
        <title>Single cell genomics of uncultured Tannerella BU063 (oral taxon 286).</title>
        <authorList>
            <person name="Beall C.J."/>
            <person name="Campbell A.G."/>
            <person name="Griffen A.L."/>
            <person name="Podar M."/>
            <person name="Leys E.J."/>
        </authorList>
    </citation>
    <scope>NUCLEOTIDE SEQUENCE [LARGE SCALE GENOMIC DNA]</scope>
    <source>
        <strain evidence="2">Cell 1/3</strain>
    </source>
</reference>
<name>W2CHC9_9BACT</name>
<dbReference type="EMBL" id="AYYE01001154">
    <property type="protein sequence ID" value="ETK06604.1"/>
    <property type="molecule type" value="Genomic_DNA"/>
</dbReference>
<organism evidence="2 3">
    <name type="scientific">Tannerella sp. oral taxon BU063 isolate Cell 1/3</name>
    <dbReference type="NCBI Taxonomy" id="1411022"/>
    <lineage>
        <taxon>Bacteria</taxon>
        <taxon>Pseudomonadati</taxon>
        <taxon>Bacteroidota</taxon>
        <taxon>Bacteroidia</taxon>
        <taxon>Bacteroidales</taxon>
        <taxon>Tannerellaceae</taxon>
        <taxon>Tannerella</taxon>
    </lineage>
</organism>